<keyword evidence="1" id="KW-0812">Transmembrane</keyword>
<keyword evidence="1" id="KW-0472">Membrane</keyword>
<accession>A0A8W7PR31</accession>
<name>A0A8W7PR31_ANOCL</name>
<dbReference type="EnsemblMetazoa" id="ACOM035389-RA">
    <property type="protein sequence ID" value="ACOM035389-PA.1"/>
    <property type="gene ID" value="ACOM035389"/>
</dbReference>
<dbReference type="Proteomes" id="UP000075882">
    <property type="component" value="Unassembled WGS sequence"/>
</dbReference>
<dbReference type="AlphaFoldDB" id="A0A8W7PR31"/>
<organism evidence="2">
    <name type="scientific">Anopheles coluzzii</name>
    <name type="common">African malaria mosquito</name>
    <dbReference type="NCBI Taxonomy" id="1518534"/>
    <lineage>
        <taxon>Eukaryota</taxon>
        <taxon>Metazoa</taxon>
        <taxon>Ecdysozoa</taxon>
        <taxon>Arthropoda</taxon>
        <taxon>Hexapoda</taxon>
        <taxon>Insecta</taxon>
        <taxon>Pterygota</taxon>
        <taxon>Neoptera</taxon>
        <taxon>Endopterygota</taxon>
        <taxon>Diptera</taxon>
        <taxon>Nematocera</taxon>
        <taxon>Culicoidea</taxon>
        <taxon>Culicidae</taxon>
        <taxon>Anophelinae</taxon>
        <taxon>Anopheles</taxon>
    </lineage>
</organism>
<feature type="transmembrane region" description="Helical" evidence="1">
    <location>
        <begin position="261"/>
        <end position="281"/>
    </location>
</feature>
<proteinExistence type="predicted"/>
<evidence type="ECO:0000313" key="2">
    <source>
        <dbReference type="EnsemblMetazoa" id="ACOM035389-PA.1"/>
    </source>
</evidence>
<protein>
    <submittedName>
        <fullName evidence="2">Uncharacterized protein</fullName>
    </submittedName>
</protein>
<reference evidence="2" key="1">
    <citation type="submission" date="2022-08" db="UniProtKB">
        <authorList>
            <consortium name="EnsemblMetazoa"/>
        </authorList>
    </citation>
    <scope>IDENTIFICATION</scope>
</reference>
<evidence type="ECO:0000256" key="1">
    <source>
        <dbReference type="SAM" id="Phobius"/>
    </source>
</evidence>
<keyword evidence="1" id="KW-1133">Transmembrane helix</keyword>
<sequence>MERNLDSLPDLLHLDGKEEDELATAAEEAEEDFDAEVDAVAEELALGPPVVFELPADMCDDTVVTVTDDCVETSMDQKPVLHAIEMSMDPVLGTMKKAEEGEEEDVGYQREQSLLHLVSTCVGAALPTKGHVIERISVVHIGSVERLLPIWWLHLLSGQTDWLLSNNHHMRSTRRSRNTDTCSGCGCRGCHSGSGHLYTHSSRCWSTTTCTSPTLWLHWMDHCRCGWWWGQRRSMMILMRMVLLLLLVMMMRRMMLMNMMMVRLLMMIVVMVIIVKILICWRQWIAQIIIAASGRRPSIAAAVVAFDLVRDPVVTFLDLLEWFILSYDPGGDVQERVRLVLDALAGSRLQ</sequence>